<dbReference type="EMBL" id="JAATIP010000028">
    <property type="protein sequence ID" value="KAF4390608.1"/>
    <property type="molecule type" value="Genomic_DNA"/>
</dbReference>
<accession>A0A7J6H7N7</accession>
<comment type="catalytic activity">
    <reaction evidence="1">
        <text>Random endo-hydrolysis of N-acetyl-beta-D-glucosaminide (1-&gt;4)-beta-linkages in chitin and chitodextrins.</text>
        <dbReference type="EC" id="3.2.1.14"/>
    </reaction>
</comment>
<keyword evidence="6" id="KW-0611">Plant defense</keyword>
<dbReference type="CDD" id="cd00325">
    <property type="entry name" value="chitinase_GH19"/>
    <property type="match status" value="1"/>
</dbReference>
<evidence type="ECO:0000313" key="16">
    <source>
        <dbReference type="EMBL" id="KAF4390608.1"/>
    </source>
</evidence>
<evidence type="ECO:0000256" key="4">
    <source>
        <dbReference type="ARBA" id="ARBA00022729"/>
    </source>
</evidence>
<evidence type="ECO:0000256" key="12">
    <source>
        <dbReference type="PIRSR" id="PIRSR001060-2"/>
    </source>
</evidence>
<keyword evidence="14" id="KW-0472">Membrane</keyword>
<feature type="disulfide bond" evidence="12">
    <location>
        <begin position="129"/>
        <end position="191"/>
    </location>
</feature>
<reference evidence="16 17" key="1">
    <citation type="journal article" date="2020" name="bioRxiv">
        <title>Sequence and annotation of 42 cannabis genomes reveals extensive copy number variation in cannabinoid synthesis and pathogen resistance genes.</title>
        <authorList>
            <person name="Mckernan K.J."/>
            <person name="Helbert Y."/>
            <person name="Kane L.T."/>
            <person name="Ebling H."/>
            <person name="Zhang L."/>
            <person name="Liu B."/>
            <person name="Eaton Z."/>
            <person name="Mclaughlin S."/>
            <person name="Kingan S."/>
            <person name="Baybayan P."/>
            <person name="Concepcion G."/>
            <person name="Jordan M."/>
            <person name="Riva A."/>
            <person name="Barbazuk W."/>
            <person name="Harkins T."/>
        </authorList>
    </citation>
    <scope>NUCLEOTIDE SEQUENCE [LARGE SCALE GENOMIC DNA]</scope>
    <source>
        <strain evidence="17">cv. Jamaican Lion 4</strain>
        <tissue evidence="16">Leaf</tissue>
    </source>
</reference>
<dbReference type="PROSITE" id="PS00773">
    <property type="entry name" value="CHITINASE_19_1"/>
    <property type="match status" value="1"/>
</dbReference>
<dbReference type="AlphaFoldDB" id="A0A7J6H7N7"/>
<dbReference type="EC" id="3.2.1.14" evidence="2"/>
<keyword evidence="10" id="KW-0326">Glycosidase</keyword>
<feature type="domain" description="Chitin-binding type-1" evidence="15">
    <location>
        <begin position="57"/>
        <end position="99"/>
    </location>
</feature>
<dbReference type="GO" id="GO:0000272">
    <property type="term" value="P:polysaccharide catabolic process"/>
    <property type="evidence" value="ECO:0007669"/>
    <property type="project" value="UniProtKB-KW"/>
</dbReference>
<dbReference type="GO" id="GO:0008061">
    <property type="term" value="F:chitin binding"/>
    <property type="evidence" value="ECO:0007669"/>
    <property type="project" value="UniProtKB-UniRule"/>
</dbReference>
<keyword evidence="3 13" id="KW-0147">Chitin-binding</keyword>
<keyword evidence="14" id="KW-1133">Transmembrane helix</keyword>
<sequence>MKPSFKKHTQQNYSNFATCHILQNEKKDMKYLSSLIITLCLANILCLGLVYADERPDHQCGPPFGNPPCGDGRCCSIHNFCGSGSDYCRGGNCRYQCWFAATPTVRENSVTKIVTKSLYNEMFKHRSDCPSQGFYSYEAFVAATQSFPSFATTGDVSTRKREIAAFFALTSQATTGESEWSDAESHTWGYCQINGTTTNDYCTSSHWPCAPAQKYNPRGPVQLTHNYNYGLAGESLGLDLINHPDLVATDPIISFKTAIWFWMTQHDNKPSCHDILINANSQVKVNIPSYGVIGNIINIDNTATNAIGYYKRYCDMLGVSHGHNLKYWLDQSVDAHIQMPI</sequence>
<evidence type="ECO:0000256" key="9">
    <source>
        <dbReference type="ARBA" id="ARBA00023277"/>
    </source>
</evidence>
<feature type="transmembrane region" description="Helical" evidence="14">
    <location>
        <begin position="31"/>
        <end position="52"/>
    </location>
</feature>
<evidence type="ECO:0000256" key="7">
    <source>
        <dbReference type="ARBA" id="ARBA00023024"/>
    </source>
</evidence>
<dbReference type="InterPro" id="IPR001002">
    <property type="entry name" value="Chitin-bd_1"/>
</dbReference>
<dbReference type="Proteomes" id="UP000525078">
    <property type="component" value="Unassembled WGS sequence"/>
</dbReference>
<feature type="disulfide bond" evidence="12 13">
    <location>
        <begin position="93"/>
        <end position="97"/>
    </location>
</feature>
<feature type="disulfide bond" evidence="12 13">
    <location>
        <begin position="60"/>
        <end position="75"/>
    </location>
</feature>
<dbReference type="SUPFAM" id="SSF57016">
    <property type="entry name" value="Plant lectins/antimicrobial peptides"/>
    <property type="match status" value="1"/>
</dbReference>
<keyword evidence="5" id="KW-0378">Hydrolase</keyword>
<organism evidence="16 17">
    <name type="scientific">Cannabis sativa</name>
    <name type="common">Hemp</name>
    <name type="synonym">Marijuana</name>
    <dbReference type="NCBI Taxonomy" id="3483"/>
    <lineage>
        <taxon>Eukaryota</taxon>
        <taxon>Viridiplantae</taxon>
        <taxon>Streptophyta</taxon>
        <taxon>Embryophyta</taxon>
        <taxon>Tracheophyta</taxon>
        <taxon>Spermatophyta</taxon>
        <taxon>Magnoliopsida</taxon>
        <taxon>eudicotyledons</taxon>
        <taxon>Gunneridae</taxon>
        <taxon>Pentapetalae</taxon>
        <taxon>rosids</taxon>
        <taxon>fabids</taxon>
        <taxon>Rosales</taxon>
        <taxon>Cannabaceae</taxon>
        <taxon>Cannabis</taxon>
    </lineage>
</organism>
<dbReference type="InterPro" id="IPR000726">
    <property type="entry name" value="Glyco_hydro_19_cat"/>
</dbReference>
<evidence type="ECO:0000256" key="8">
    <source>
        <dbReference type="ARBA" id="ARBA00023157"/>
    </source>
</evidence>
<feature type="disulfide bond" evidence="12">
    <location>
        <begin position="202"/>
        <end position="209"/>
    </location>
</feature>
<keyword evidence="7" id="KW-0146">Chitin degradation</keyword>
<dbReference type="SUPFAM" id="SSF53955">
    <property type="entry name" value="Lysozyme-like"/>
    <property type="match status" value="1"/>
</dbReference>
<evidence type="ECO:0000256" key="14">
    <source>
        <dbReference type="SAM" id="Phobius"/>
    </source>
</evidence>
<feature type="disulfide bond" evidence="12 13">
    <location>
        <begin position="69"/>
        <end position="81"/>
    </location>
</feature>
<gene>
    <name evidence="16" type="ORF">F8388_006105</name>
</gene>
<dbReference type="PIRSF" id="PIRSF001060">
    <property type="entry name" value="Endochitinase"/>
    <property type="match status" value="1"/>
</dbReference>
<keyword evidence="11" id="KW-0624">Polysaccharide degradation</keyword>
<dbReference type="InterPro" id="IPR016283">
    <property type="entry name" value="Glyco_hydro_19"/>
</dbReference>
<feature type="disulfide bond" evidence="12 13">
    <location>
        <begin position="74"/>
        <end position="88"/>
    </location>
</feature>
<dbReference type="Gene3D" id="1.10.530.10">
    <property type="match status" value="1"/>
</dbReference>
<protein>
    <recommendedName>
        <fullName evidence="2">chitinase</fullName>
        <ecNumber evidence="2">3.2.1.14</ecNumber>
    </recommendedName>
</protein>
<dbReference type="PANTHER" id="PTHR22595:SF171">
    <property type="entry name" value="BASIC ENDOCHITINASE B"/>
    <property type="match status" value="1"/>
</dbReference>
<dbReference type="PROSITE" id="PS50941">
    <property type="entry name" value="CHIT_BIND_I_2"/>
    <property type="match status" value="1"/>
</dbReference>
<evidence type="ECO:0000256" key="3">
    <source>
        <dbReference type="ARBA" id="ARBA00022669"/>
    </source>
</evidence>
<evidence type="ECO:0000256" key="2">
    <source>
        <dbReference type="ARBA" id="ARBA00012729"/>
    </source>
</evidence>
<name>A0A7J6H7N7_CANSA</name>
<comment type="caution">
    <text evidence="16">The sequence shown here is derived from an EMBL/GenBank/DDBJ whole genome shotgun (WGS) entry which is preliminary data.</text>
</comment>
<dbReference type="SMART" id="SM00270">
    <property type="entry name" value="ChtBD1"/>
    <property type="match status" value="1"/>
</dbReference>
<keyword evidence="8 12" id="KW-1015">Disulfide bond</keyword>
<evidence type="ECO:0000256" key="11">
    <source>
        <dbReference type="ARBA" id="ARBA00023326"/>
    </source>
</evidence>
<dbReference type="GO" id="GO:0050832">
    <property type="term" value="P:defense response to fungus"/>
    <property type="evidence" value="ECO:0007669"/>
    <property type="project" value="TreeGrafter"/>
</dbReference>
<evidence type="ECO:0000256" key="10">
    <source>
        <dbReference type="ARBA" id="ARBA00023295"/>
    </source>
</evidence>
<dbReference type="InterPro" id="IPR023346">
    <property type="entry name" value="Lysozyme-like_dom_sf"/>
</dbReference>
<keyword evidence="14" id="KW-0812">Transmembrane</keyword>
<dbReference type="Gene3D" id="3.30.60.10">
    <property type="entry name" value="Endochitinase-like"/>
    <property type="match status" value="1"/>
</dbReference>
<evidence type="ECO:0000256" key="1">
    <source>
        <dbReference type="ARBA" id="ARBA00000822"/>
    </source>
</evidence>
<dbReference type="CDD" id="cd00035">
    <property type="entry name" value="ChtBD1"/>
    <property type="match status" value="1"/>
</dbReference>
<evidence type="ECO:0000256" key="13">
    <source>
        <dbReference type="PROSITE-ProRule" id="PRU00261"/>
    </source>
</evidence>
<evidence type="ECO:0000256" key="5">
    <source>
        <dbReference type="ARBA" id="ARBA00022801"/>
    </source>
</evidence>
<dbReference type="GO" id="GO:0008843">
    <property type="term" value="F:endochitinase activity"/>
    <property type="evidence" value="ECO:0007669"/>
    <property type="project" value="UniProtKB-EC"/>
</dbReference>
<evidence type="ECO:0000259" key="15">
    <source>
        <dbReference type="PROSITE" id="PS50941"/>
    </source>
</evidence>
<keyword evidence="4" id="KW-0732">Signal</keyword>
<dbReference type="GO" id="GO:0016998">
    <property type="term" value="P:cell wall macromolecule catabolic process"/>
    <property type="evidence" value="ECO:0007669"/>
    <property type="project" value="InterPro"/>
</dbReference>
<dbReference type="InterPro" id="IPR036861">
    <property type="entry name" value="Endochitinase-like_sf"/>
</dbReference>
<evidence type="ECO:0000256" key="6">
    <source>
        <dbReference type="ARBA" id="ARBA00022821"/>
    </source>
</evidence>
<dbReference type="FunFam" id="3.30.20.10:FF:000001">
    <property type="entry name" value="Endochitinase (Chitinase)"/>
    <property type="match status" value="1"/>
</dbReference>
<dbReference type="PROSITE" id="PS00774">
    <property type="entry name" value="CHITINASE_19_2"/>
    <property type="match status" value="1"/>
</dbReference>
<dbReference type="Pfam" id="PF00182">
    <property type="entry name" value="Glyco_hydro_19"/>
    <property type="match status" value="1"/>
</dbReference>
<dbReference type="Gene3D" id="3.30.20.10">
    <property type="entry name" value="Endochitinase, domain 2"/>
    <property type="match status" value="1"/>
</dbReference>
<dbReference type="GO" id="GO:0006032">
    <property type="term" value="P:chitin catabolic process"/>
    <property type="evidence" value="ECO:0007669"/>
    <property type="project" value="UniProtKB-KW"/>
</dbReference>
<evidence type="ECO:0000313" key="17">
    <source>
        <dbReference type="Proteomes" id="UP000525078"/>
    </source>
</evidence>
<proteinExistence type="predicted"/>
<keyword evidence="9" id="KW-0119">Carbohydrate metabolism</keyword>
<dbReference type="PANTHER" id="PTHR22595">
    <property type="entry name" value="CHITINASE-RELATED"/>
    <property type="match status" value="1"/>
</dbReference>